<sequence length="109" mass="12575">MAYLDHCRLTTSDVYNTLALFRLKDFKKAAENVRKLAKTPPNEVFAKLYSLFKQATVGDCERDKPNITELKEKAKYEAWMSNKGMDREEAAKLYMEEAEKAVEKFGVKS</sequence>
<dbReference type="Gene3D" id="1.20.80.10">
    <property type="match status" value="1"/>
</dbReference>
<dbReference type="GO" id="GO:0000062">
    <property type="term" value="F:fatty-acyl-CoA binding"/>
    <property type="evidence" value="ECO:0007669"/>
    <property type="project" value="InterPro"/>
</dbReference>
<feature type="domain" description="ACB" evidence="3">
    <location>
        <begin position="22"/>
        <end position="107"/>
    </location>
</feature>
<evidence type="ECO:0000256" key="1">
    <source>
        <dbReference type="ARBA" id="ARBA00005567"/>
    </source>
</evidence>
<dbReference type="InterPro" id="IPR035984">
    <property type="entry name" value="Acyl-CoA-binding_sf"/>
</dbReference>
<keyword evidence="2" id="KW-0446">Lipid-binding</keyword>
<organism evidence="4 5">
    <name type="scientific">Ridgeia piscesae</name>
    <name type="common">Tubeworm</name>
    <dbReference type="NCBI Taxonomy" id="27915"/>
    <lineage>
        <taxon>Eukaryota</taxon>
        <taxon>Metazoa</taxon>
        <taxon>Spiralia</taxon>
        <taxon>Lophotrochozoa</taxon>
        <taxon>Annelida</taxon>
        <taxon>Polychaeta</taxon>
        <taxon>Sedentaria</taxon>
        <taxon>Canalipalpata</taxon>
        <taxon>Sabellida</taxon>
        <taxon>Siboglinidae</taxon>
        <taxon>Ridgeia</taxon>
    </lineage>
</organism>
<dbReference type="InterPro" id="IPR000582">
    <property type="entry name" value="Acyl-CoA-binding_protein"/>
</dbReference>
<evidence type="ECO:0000256" key="2">
    <source>
        <dbReference type="ARBA" id="ARBA00023121"/>
    </source>
</evidence>
<comment type="caution">
    <text evidence="4">The sequence shown here is derived from an EMBL/GenBank/DDBJ whole genome shotgun (WGS) entry which is preliminary data.</text>
</comment>
<proteinExistence type="inferred from homology"/>
<dbReference type="GO" id="GO:0006631">
    <property type="term" value="P:fatty acid metabolic process"/>
    <property type="evidence" value="ECO:0007669"/>
    <property type="project" value="TreeGrafter"/>
</dbReference>
<dbReference type="EMBL" id="JAODUO010000773">
    <property type="protein sequence ID" value="KAK2174834.1"/>
    <property type="molecule type" value="Genomic_DNA"/>
</dbReference>
<evidence type="ECO:0000259" key="3">
    <source>
        <dbReference type="PROSITE" id="PS51228"/>
    </source>
</evidence>
<dbReference type="PANTHER" id="PTHR23310">
    <property type="entry name" value="ACYL-COA-BINDING PROTEIN, ACBP"/>
    <property type="match status" value="1"/>
</dbReference>
<accession>A0AAD9NPN9</accession>
<gene>
    <name evidence="4" type="ORF">NP493_772g02002</name>
</gene>
<dbReference type="Pfam" id="PF00887">
    <property type="entry name" value="ACBP"/>
    <property type="match status" value="1"/>
</dbReference>
<name>A0AAD9NPN9_RIDPI</name>
<dbReference type="AlphaFoldDB" id="A0AAD9NPN9"/>
<dbReference type="PROSITE" id="PS51228">
    <property type="entry name" value="ACB_2"/>
    <property type="match status" value="1"/>
</dbReference>
<dbReference type="PRINTS" id="PR00689">
    <property type="entry name" value="ACOABINDINGP"/>
</dbReference>
<dbReference type="SUPFAM" id="SSF47027">
    <property type="entry name" value="Acyl-CoA binding protein"/>
    <property type="match status" value="1"/>
</dbReference>
<reference evidence="4" key="1">
    <citation type="journal article" date="2023" name="Mol. Biol. Evol.">
        <title>Third-Generation Sequencing Reveals the Adaptive Role of the Epigenome in Three Deep-Sea Polychaetes.</title>
        <authorList>
            <person name="Perez M."/>
            <person name="Aroh O."/>
            <person name="Sun Y."/>
            <person name="Lan Y."/>
            <person name="Juniper S.K."/>
            <person name="Young C.R."/>
            <person name="Angers B."/>
            <person name="Qian P.Y."/>
        </authorList>
    </citation>
    <scope>NUCLEOTIDE SEQUENCE</scope>
    <source>
        <strain evidence="4">R07B-5</strain>
    </source>
</reference>
<evidence type="ECO:0000313" key="5">
    <source>
        <dbReference type="Proteomes" id="UP001209878"/>
    </source>
</evidence>
<protein>
    <recommendedName>
        <fullName evidence="3">ACB domain-containing protein</fullName>
    </recommendedName>
</protein>
<comment type="similarity">
    <text evidence="1">Belongs to the ACBP family.</text>
</comment>
<dbReference type="Proteomes" id="UP001209878">
    <property type="component" value="Unassembled WGS sequence"/>
</dbReference>
<dbReference type="PANTHER" id="PTHR23310:SF62">
    <property type="entry name" value="ACYL-COA BINDING PROTEIN 1, ISOFORM A"/>
    <property type="match status" value="1"/>
</dbReference>
<keyword evidence="5" id="KW-1185">Reference proteome</keyword>
<dbReference type="InterPro" id="IPR014352">
    <property type="entry name" value="FERM/acyl-CoA-bd_prot_sf"/>
</dbReference>
<evidence type="ECO:0000313" key="4">
    <source>
        <dbReference type="EMBL" id="KAK2174834.1"/>
    </source>
</evidence>